<keyword evidence="3" id="KW-1185">Reference proteome</keyword>
<name>A0A4P6JNE8_KTERU</name>
<dbReference type="AlphaFoldDB" id="A0A4P6JNE8"/>
<dbReference type="OrthoDB" id="9789777at2"/>
<dbReference type="EMBL" id="CP035758">
    <property type="protein sequence ID" value="QBD76592.1"/>
    <property type="molecule type" value="Genomic_DNA"/>
</dbReference>
<dbReference type="RefSeq" id="WP_129887518.1">
    <property type="nucleotide sequence ID" value="NZ_CP035758.1"/>
</dbReference>
<dbReference type="PANTHER" id="PTHR43559">
    <property type="entry name" value="HYDROLASE YCAC-RELATED"/>
    <property type="match status" value="1"/>
</dbReference>
<dbReference type="Pfam" id="PF00857">
    <property type="entry name" value="Isochorismatase"/>
    <property type="match status" value="1"/>
</dbReference>
<evidence type="ECO:0000313" key="2">
    <source>
        <dbReference type="EMBL" id="QBD76592.1"/>
    </source>
</evidence>
<accession>A0A4P6JNE8</accession>
<dbReference type="Proteomes" id="UP000290365">
    <property type="component" value="Chromosome"/>
</dbReference>
<dbReference type="InterPro" id="IPR036380">
    <property type="entry name" value="Isochorismatase-like_sf"/>
</dbReference>
<feature type="domain" description="Isochorismatase-like" evidence="1">
    <location>
        <begin position="14"/>
        <end position="164"/>
    </location>
</feature>
<dbReference type="PANTHER" id="PTHR43559:SF1">
    <property type="entry name" value="HYDROLASE"/>
    <property type="match status" value="1"/>
</dbReference>
<reference evidence="2 3" key="1">
    <citation type="submission" date="2019-01" db="EMBL/GenBank/DDBJ databases">
        <title>Ktedonosporobacter rubrisoli SCAWS-G2.</title>
        <authorList>
            <person name="Huang Y."/>
            <person name="Yan B."/>
        </authorList>
    </citation>
    <scope>NUCLEOTIDE SEQUENCE [LARGE SCALE GENOMIC DNA]</scope>
    <source>
        <strain evidence="2 3">SCAWS-G2</strain>
    </source>
</reference>
<dbReference type="KEGG" id="kbs:EPA93_11490"/>
<organism evidence="2 3">
    <name type="scientific">Ktedonosporobacter rubrisoli</name>
    <dbReference type="NCBI Taxonomy" id="2509675"/>
    <lineage>
        <taxon>Bacteria</taxon>
        <taxon>Bacillati</taxon>
        <taxon>Chloroflexota</taxon>
        <taxon>Ktedonobacteria</taxon>
        <taxon>Ktedonobacterales</taxon>
        <taxon>Ktedonosporobacteraceae</taxon>
        <taxon>Ktedonosporobacter</taxon>
    </lineage>
</organism>
<protein>
    <submittedName>
        <fullName evidence="2">Isochorismatase family protein</fullName>
    </submittedName>
</protein>
<dbReference type="InterPro" id="IPR053152">
    <property type="entry name" value="Hydrolase_YcaC-like"/>
</dbReference>
<gene>
    <name evidence="2" type="ORF">EPA93_11490</name>
</gene>
<proteinExistence type="predicted"/>
<evidence type="ECO:0000259" key="1">
    <source>
        <dbReference type="Pfam" id="PF00857"/>
    </source>
</evidence>
<dbReference type="SUPFAM" id="SSF52499">
    <property type="entry name" value="Isochorismatase-like hydrolases"/>
    <property type="match status" value="1"/>
</dbReference>
<dbReference type="InterPro" id="IPR000868">
    <property type="entry name" value="Isochorismatase-like_dom"/>
</dbReference>
<evidence type="ECO:0000313" key="3">
    <source>
        <dbReference type="Proteomes" id="UP000290365"/>
    </source>
</evidence>
<dbReference type="Gene3D" id="3.40.50.850">
    <property type="entry name" value="Isochorismatase-like"/>
    <property type="match status" value="1"/>
</dbReference>
<sequence length="214" mass="23062">MTNLEPVTPENSSIILIDYSVGFANLIGSTTVEHNVNSVTALAKVALTFNVPLIVTNGQDTDTPGPIYPALHHLIADHPVVRRGGNFNAFETPEFAAAVEATGRKKLIMAGLMTEGCLLLTALEGLRRGFDVYVVIDACGGETVETHQIAVSRLVQAGAIPVSWFSLAAEYQRSWARQETVEDFLHVVLEHSPAFALNLAHHTAAQQSGHRVQA</sequence>